<gene>
    <name evidence="2" type="ORF">F2Q69_00010310</name>
</gene>
<organism evidence="2 3">
    <name type="scientific">Brassica cretica</name>
    <name type="common">Mustard</name>
    <dbReference type="NCBI Taxonomy" id="69181"/>
    <lineage>
        <taxon>Eukaryota</taxon>
        <taxon>Viridiplantae</taxon>
        <taxon>Streptophyta</taxon>
        <taxon>Embryophyta</taxon>
        <taxon>Tracheophyta</taxon>
        <taxon>Spermatophyta</taxon>
        <taxon>Magnoliopsida</taxon>
        <taxon>eudicotyledons</taxon>
        <taxon>Gunneridae</taxon>
        <taxon>Pentapetalae</taxon>
        <taxon>rosids</taxon>
        <taxon>malvids</taxon>
        <taxon>Brassicales</taxon>
        <taxon>Brassicaceae</taxon>
        <taxon>Brassiceae</taxon>
        <taxon>Brassica</taxon>
    </lineage>
</organism>
<feature type="region of interest" description="Disordered" evidence="1">
    <location>
        <begin position="339"/>
        <end position="362"/>
    </location>
</feature>
<feature type="compositionally biased region" description="Polar residues" evidence="1">
    <location>
        <begin position="353"/>
        <end position="362"/>
    </location>
</feature>
<feature type="region of interest" description="Disordered" evidence="1">
    <location>
        <begin position="283"/>
        <end position="302"/>
    </location>
</feature>
<feature type="region of interest" description="Disordered" evidence="1">
    <location>
        <begin position="252"/>
        <end position="271"/>
    </location>
</feature>
<dbReference type="InterPro" id="IPR040256">
    <property type="entry name" value="At4g02000-like"/>
</dbReference>
<dbReference type="PANTHER" id="PTHR31286">
    <property type="entry name" value="GLYCINE-RICH CELL WALL STRUCTURAL PROTEIN 1.8-LIKE"/>
    <property type="match status" value="1"/>
</dbReference>
<protein>
    <recommendedName>
        <fullName evidence="4">DUF4283 domain-containing protein</fullName>
    </recommendedName>
</protein>
<evidence type="ECO:0000313" key="2">
    <source>
        <dbReference type="EMBL" id="KAF3558785.1"/>
    </source>
</evidence>
<feature type="compositionally biased region" description="Low complexity" evidence="1">
    <location>
        <begin position="252"/>
        <end position="262"/>
    </location>
</feature>
<dbReference type="AlphaFoldDB" id="A0A8S9R6X4"/>
<name>A0A8S9R6X4_BRACR</name>
<accession>A0A8S9R6X4</accession>
<sequence length="362" mass="39866">MFHIPHEPTRHWVIQRGIWHIDDCLLFVLPWTPEDSFKMTEISTLPLWVNLKNIPDCCYSRLGISHVASGLGEPILTHKPRLDPTTMGEAKVLVEMELDRDFPKIIALDDKQAKKVKLSLIISITFPLSLSSHCRGIPLAAFLSSPSPLASFSYRHKQRSLHFFCCSTLCIERFRGSSSSSAFVQHTGQFPIPYSAYGFSGYPQEGMYPMNYYNHHLYGGQQFSPYMGPPSSGSTGMFHGYYPYYPQYNPAQSSNQAPAQAQTHHQGFSFQYTTPPAPPVLQYPYLPHQQFSSQPPPPPILSLPTSLALSLASSAPSSSSSASTSAATTATKTVGITTTAAEASSNKDGHEAVTSSSIKIED</sequence>
<comment type="caution">
    <text evidence="2">The sequence shown here is derived from an EMBL/GenBank/DDBJ whole genome shotgun (WGS) entry which is preliminary data.</text>
</comment>
<proteinExistence type="predicted"/>
<dbReference type="Proteomes" id="UP000712600">
    <property type="component" value="Unassembled WGS sequence"/>
</dbReference>
<evidence type="ECO:0000256" key="1">
    <source>
        <dbReference type="SAM" id="MobiDB-lite"/>
    </source>
</evidence>
<evidence type="ECO:0000313" key="3">
    <source>
        <dbReference type="Proteomes" id="UP000712600"/>
    </source>
</evidence>
<dbReference type="PANTHER" id="PTHR31286:SF78">
    <property type="entry name" value="CCHC-TYPE DOMAIN-CONTAINING PROTEIN"/>
    <property type="match status" value="1"/>
</dbReference>
<reference evidence="2" key="1">
    <citation type="submission" date="2019-12" db="EMBL/GenBank/DDBJ databases">
        <title>Genome sequencing and annotation of Brassica cretica.</title>
        <authorList>
            <person name="Studholme D.J."/>
            <person name="Sarris P."/>
        </authorList>
    </citation>
    <scope>NUCLEOTIDE SEQUENCE</scope>
    <source>
        <strain evidence="2">PFS-109/04</strain>
        <tissue evidence="2">Leaf</tissue>
    </source>
</reference>
<evidence type="ECO:0008006" key="4">
    <source>
        <dbReference type="Google" id="ProtNLM"/>
    </source>
</evidence>
<dbReference type="EMBL" id="QGKX02000996">
    <property type="protein sequence ID" value="KAF3558785.1"/>
    <property type="molecule type" value="Genomic_DNA"/>
</dbReference>